<dbReference type="InterPro" id="IPR045621">
    <property type="entry name" value="BPD_transp_1_N"/>
</dbReference>
<protein>
    <submittedName>
        <fullName evidence="9">Putative membrane protein</fullName>
    </submittedName>
</protein>
<keyword evidence="5 7" id="KW-1133">Transmembrane helix</keyword>
<dbReference type="Pfam" id="PF19300">
    <property type="entry name" value="BPD_transp_1_N"/>
    <property type="match status" value="1"/>
</dbReference>
<evidence type="ECO:0000256" key="1">
    <source>
        <dbReference type="ARBA" id="ARBA00004651"/>
    </source>
</evidence>
<keyword evidence="2 7" id="KW-0813">Transport</keyword>
<name>A0A0H5SI43_HERHM</name>
<feature type="transmembrane region" description="Helical" evidence="7">
    <location>
        <begin position="139"/>
        <end position="162"/>
    </location>
</feature>
<dbReference type="RefSeq" id="WP_103203233.1">
    <property type="nucleotide sequence ID" value="NZ_CVTD020000023.1"/>
</dbReference>
<dbReference type="PANTHER" id="PTHR30465:SF0">
    <property type="entry name" value="OLIGOPEPTIDE TRANSPORT SYSTEM PERMEASE PROTEIN APPB"/>
    <property type="match status" value="1"/>
</dbReference>
<evidence type="ECO:0000256" key="3">
    <source>
        <dbReference type="ARBA" id="ARBA00022475"/>
    </source>
</evidence>
<dbReference type="Pfam" id="PF00528">
    <property type="entry name" value="BPD_transp_1"/>
    <property type="match status" value="1"/>
</dbReference>
<evidence type="ECO:0000313" key="10">
    <source>
        <dbReference type="Proteomes" id="UP000236497"/>
    </source>
</evidence>
<dbReference type="InterPro" id="IPR035906">
    <property type="entry name" value="MetI-like_sf"/>
</dbReference>
<feature type="domain" description="ABC transmembrane type-1" evidence="8">
    <location>
        <begin position="102"/>
        <end position="318"/>
    </location>
</feature>
<comment type="similarity">
    <text evidence="7">Belongs to the binding-protein-dependent transport system permease family.</text>
</comment>
<evidence type="ECO:0000256" key="4">
    <source>
        <dbReference type="ARBA" id="ARBA00022692"/>
    </source>
</evidence>
<sequence>MRKFIIKRLAISVVILFFVALIVYTIMRCMPASFVEKMAREKASLPGGKSYREWLEQLEAAYGLNKSIPAGFIHWLGQAIRGNFGDSWAFNVPVTEKFSEVIWDSFTLGAISFIFEILIAVPLGILAARKQYSRTDYAVTVFGLIGISLPSFFFATLLKYVFSIKLGWFDLFGMIGRMYEHLSPFGKFLDRANHLVLPIVTLTIVNIGALMRYTRTNMLEVLNSDYIRTARAKGLSERRVINYHAFRNTLIPIVTIIGGTLPGLFSGAMITETLFQIEGIGYTAYQAMTTGDIPFSMFYLVFLAMLTLLGNLIADILYAVVDPRVRIN</sequence>
<evidence type="ECO:0000256" key="2">
    <source>
        <dbReference type="ARBA" id="ARBA00022448"/>
    </source>
</evidence>
<dbReference type="PANTHER" id="PTHR30465">
    <property type="entry name" value="INNER MEMBRANE ABC TRANSPORTER"/>
    <property type="match status" value="1"/>
</dbReference>
<organism evidence="9 10">
    <name type="scientific">Herbinix hemicellulosilytica</name>
    <dbReference type="NCBI Taxonomy" id="1564487"/>
    <lineage>
        <taxon>Bacteria</taxon>
        <taxon>Bacillati</taxon>
        <taxon>Bacillota</taxon>
        <taxon>Clostridia</taxon>
        <taxon>Lachnospirales</taxon>
        <taxon>Lachnospiraceae</taxon>
        <taxon>Herbinix</taxon>
    </lineage>
</organism>
<evidence type="ECO:0000313" key="9">
    <source>
        <dbReference type="EMBL" id="CRZ35139.1"/>
    </source>
</evidence>
<reference evidence="9 10" key="1">
    <citation type="submission" date="2015-06" db="EMBL/GenBank/DDBJ databases">
        <authorList>
            <person name="Wibberg Daniel"/>
        </authorList>
    </citation>
    <scope>NUCLEOTIDE SEQUENCE [LARGE SCALE GENOMIC DNA]</scope>
    <source>
        <strain evidence="9 10">T3/55T</strain>
    </source>
</reference>
<feature type="transmembrane region" description="Helical" evidence="7">
    <location>
        <begin position="195"/>
        <end position="213"/>
    </location>
</feature>
<feature type="transmembrane region" description="Helical" evidence="7">
    <location>
        <begin position="297"/>
        <end position="321"/>
    </location>
</feature>
<dbReference type="PROSITE" id="PS50928">
    <property type="entry name" value="ABC_TM1"/>
    <property type="match status" value="1"/>
</dbReference>
<feature type="transmembrane region" description="Helical" evidence="7">
    <location>
        <begin position="9"/>
        <end position="27"/>
    </location>
</feature>
<keyword evidence="6 7" id="KW-0472">Membrane</keyword>
<dbReference type="Proteomes" id="UP000236497">
    <property type="component" value="Unassembled WGS sequence"/>
</dbReference>
<dbReference type="GO" id="GO:0055085">
    <property type="term" value="P:transmembrane transport"/>
    <property type="evidence" value="ECO:0007669"/>
    <property type="project" value="InterPro"/>
</dbReference>
<dbReference type="OrthoDB" id="9806409at2"/>
<evidence type="ECO:0000256" key="6">
    <source>
        <dbReference type="ARBA" id="ARBA00023136"/>
    </source>
</evidence>
<feature type="transmembrane region" description="Helical" evidence="7">
    <location>
        <begin position="245"/>
        <end position="265"/>
    </location>
</feature>
<feature type="transmembrane region" description="Helical" evidence="7">
    <location>
        <begin position="106"/>
        <end position="127"/>
    </location>
</feature>
<dbReference type="InterPro" id="IPR000515">
    <property type="entry name" value="MetI-like"/>
</dbReference>
<accession>A0A0H5SI43</accession>
<keyword evidence="4 7" id="KW-0812">Transmembrane</keyword>
<dbReference type="SUPFAM" id="SSF161098">
    <property type="entry name" value="MetI-like"/>
    <property type="match status" value="1"/>
</dbReference>
<dbReference type="Gene3D" id="1.10.3720.10">
    <property type="entry name" value="MetI-like"/>
    <property type="match status" value="1"/>
</dbReference>
<comment type="subcellular location">
    <subcellularLocation>
        <location evidence="1 7">Cell membrane</location>
        <topology evidence="1 7">Multi-pass membrane protein</topology>
    </subcellularLocation>
</comment>
<evidence type="ECO:0000256" key="5">
    <source>
        <dbReference type="ARBA" id="ARBA00022989"/>
    </source>
</evidence>
<proteinExistence type="inferred from homology"/>
<dbReference type="EMBL" id="CVTD020000023">
    <property type="protein sequence ID" value="CRZ35139.1"/>
    <property type="molecule type" value="Genomic_DNA"/>
</dbReference>
<dbReference type="AlphaFoldDB" id="A0A0H5SI43"/>
<evidence type="ECO:0000256" key="7">
    <source>
        <dbReference type="RuleBase" id="RU363032"/>
    </source>
</evidence>
<evidence type="ECO:0000259" key="8">
    <source>
        <dbReference type="PROSITE" id="PS50928"/>
    </source>
</evidence>
<gene>
    <name evidence="9" type="ORF">HHT355_1940</name>
</gene>
<dbReference type="GO" id="GO:0005886">
    <property type="term" value="C:plasma membrane"/>
    <property type="evidence" value="ECO:0007669"/>
    <property type="project" value="UniProtKB-SubCell"/>
</dbReference>
<keyword evidence="10" id="KW-1185">Reference proteome</keyword>
<keyword evidence="3" id="KW-1003">Cell membrane</keyword>
<dbReference type="CDD" id="cd06261">
    <property type="entry name" value="TM_PBP2"/>
    <property type="match status" value="1"/>
</dbReference>